<sequence length="46" mass="5070">MTSNKNDHDLLTKLSNDMAWIKLILFTYGVPLGLISYKVLISGTGS</sequence>
<evidence type="ECO:0000313" key="2">
    <source>
        <dbReference type="EMBL" id="KKN72416.1"/>
    </source>
</evidence>
<comment type="caution">
    <text evidence="2">The sequence shown here is derived from an EMBL/GenBank/DDBJ whole genome shotgun (WGS) entry which is preliminary data.</text>
</comment>
<accession>A0A0F9VFW7</accession>
<evidence type="ECO:0000256" key="1">
    <source>
        <dbReference type="SAM" id="Phobius"/>
    </source>
</evidence>
<name>A0A0F9VFW7_9ZZZZ</name>
<dbReference type="EMBL" id="LAZR01000363">
    <property type="protein sequence ID" value="KKN72416.1"/>
    <property type="molecule type" value="Genomic_DNA"/>
</dbReference>
<gene>
    <name evidence="2" type="ORF">LCGC14_0411290</name>
</gene>
<dbReference type="AlphaFoldDB" id="A0A0F9VFW7"/>
<keyword evidence="1" id="KW-0812">Transmembrane</keyword>
<keyword evidence="1" id="KW-1133">Transmembrane helix</keyword>
<reference evidence="2" key="1">
    <citation type="journal article" date="2015" name="Nature">
        <title>Complex archaea that bridge the gap between prokaryotes and eukaryotes.</title>
        <authorList>
            <person name="Spang A."/>
            <person name="Saw J.H."/>
            <person name="Jorgensen S.L."/>
            <person name="Zaremba-Niedzwiedzka K."/>
            <person name="Martijn J."/>
            <person name="Lind A.E."/>
            <person name="van Eijk R."/>
            <person name="Schleper C."/>
            <person name="Guy L."/>
            <person name="Ettema T.J."/>
        </authorList>
    </citation>
    <scope>NUCLEOTIDE SEQUENCE</scope>
</reference>
<proteinExistence type="predicted"/>
<protein>
    <submittedName>
        <fullName evidence="2">Uncharacterized protein</fullName>
    </submittedName>
</protein>
<organism evidence="2">
    <name type="scientific">marine sediment metagenome</name>
    <dbReference type="NCBI Taxonomy" id="412755"/>
    <lineage>
        <taxon>unclassified sequences</taxon>
        <taxon>metagenomes</taxon>
        <taxon>ecological metagenomes</taxon>
    </lineage>
</organism>
<feature type="transmembrane region" description="Helical" evidence="1">
    <location>
        <begin position="20"/>
        <end position="40"/>
    </location>
</feature>
<keyword evidence="1" id="KW-0472">Membrane</keyword>